<feature type="domain" description="THIF-type NAD/FAD binding fold" evidence="5">
    <location>
        <begin position="13"/>
        <end position="400"/>
    </location>
</feature>
<dbReference type="GO" id="GO:0005737">
    <property type="term" value="C:cytoplasm"/>
    <property type="evidence" value="ECO:0007669"/>
    <property type="project" value="TreeGrafter"/>
</dbReference>
<dbReference type="RefSeq" id="XP_005794366.1">
    <property type="nucleotide sequence ID" value="XM_005794309.1"/>
</dbReference>
<dbReference type="FunFam" id="3.50.50.80:FF:000001">
    <property type="entry name" value="ubiquitin-like modifier-activating enzyme 1"/>
    <property type="match status" value="1"/>
</dbReference>
<evidence type="ECO:0000313" key="7">
    <source>
        <dbReference type="EnsemblProtists" id="EOD41937"/>
    </source>
</evidence>
<evidence type="ECO:0000256" key="4">
    <source>
        <dbReference type="SAM" id="MobiDB-lite"/>
    </source>
</evidence>
<protein>
    <recommendedName>
        <fullName evidence="9">Ubiquitin-activating enzyme E1 C-terminal domain-containing protein</fullName>
    </recommendedName>
</protein>
<dbReference type="InterPro" id="IPR000011">
    <property type="entry name" value="UBQ/SUMO-activ_enz_E1-like"/>
</dbReference>
<dbReference type="GO" id="GO:0019948">
    <property type="term" value="F:SUMO activating enzyme activity"/>
    <property type="evidence" value="ECO:0007669"/>
    <property type="project" value="TreeGrafter"/>
</dbReference>
<name>A0A0D3L1Q2_EMIH1</name>
<reference evidence="7" key="2">
    <citation type="submission" date="2024-10" db="UniProtKB">
        <authorList>
            <consortium name="EnsemblProtists"/>
        </authorList>
    </citation>
    <scope>IDENTIFICATION</scope>
</reference>
<dbReference type="InterPro" id="IPR000594">
    <property type="entry name" value="ThiF_NAD_FAD-bd"/>
</dbReference>
<dbReference type="OMA" id="WVKSPSK"/>
<dbReference type="GeneID" id="17287207"/>
<evidence type="ECO:0000256" key="2">
    <source>
        <dbReference type="ARBA" id="ARBA00005673"/>
    </source>
</evidence>
<evidence type="ECO:0000256" key="1">
    <source>
        <dbReference type="ARBA" id="ARBA00004906"/>
    </source>
</evidence>
<dbReference type="Gene3D" id="2.40.30.180">
    <property type="entry name" value="Ubiquitin-activating enzyme E1, FCCH domain"/>
    <property type="match status" value="1"/>
</dbReference>
<comment type="pathway">
    <text evidence="1">Protein modification; protein ubiquitination.</text>
</comment>
<dbReference type="PaxDb" id="2903-EOD41937"/>
<dbReference type="STRING" id="2903.R1E3F1"/>
<feature type="domain" description="Ubiquitin-activating enzyme SCCH" evidence="6">
    <location>
        <begin position="667"/>
        <end position="867"/>
    </location>
</feature>
<dbReference type="eggNOG" id="KOG2012">
    <property type="taxonomic scope" value="Eukaryota"/>
</dbReference>
<dbReference type="Gene3D" id="1.10.10.2660">
    <property type="entry name" value="Ubiquitin-activating enzyme E1, SCCH domain"/>
    <property type="match status" value="1"/>
</dbReference>
<comment type="similarity">
    <text evidence="2">Belongs to the ubiquitin-activating E1 family.</text>
</comment>
<dbReference type="InterPro" id="IPR018247">
    <property type="entry name" value="EF_Hand_1_Ca_BS"/>
</dbReference>
<dbReference type="Gene3D" id="3.50.50.80">
    <property type="entry name" value="Ubiquitin-activating enzyme E1, inactive adenylation domain, subdomain 1"/>
    <property type="match status" value="1"/>
</dbReference>
<evidence type="ECO:0000259" key="6">
    <source>
        <dbReference type="Pfam" id="PF10585"/>
    </source>
</evidence>
<dbReference type="GO" id="GO:0031510">
    <property type="term" value="C:SUMO activating enzyme complex"/>
    <property type="evidence" value="ECO:0007669"/>
    <property type="project" value="TreeGrafter"/>
</dbReference>
<dbReference type="Gene3D" id="3.40.50.720">
    <property type="entry name" value="NAD(P)-binding Rossmann-like Domain"/>
    <property type="match status" value="1"/>
</dbReference>
<dbReference type="InterPro" id="IPR019572">
    <property type="entry name" value="UBA_E1_SCCH"/>
</dbReference>
<dbReference type="PRINTS" id="PR01849">
    <property type="entry name" value="UBIQUITINACT"/>
</dbReference>
<dbReference type="PANTHER" id="PTHR10953">
    <property type="entry name" value="UBIQUITIN-ACTIVATING ENZYME E1"/>
    <property type="match status" value="1"/>
</dbReference>
<keyword evidence="3" id="KW-0436">Ligase</keyword>
<feature type="domain" description="THIF-type NAD/FAD binding fold" evidence="5">
    <location>
        <begin position="433"/>
        <end position="909"/>
    </location>
</feature>
<accession>A0A0D3L1Q2</accession>
<evidence type="ECO:0000256" key="3">
    <source>
        <dbReference type="ARBA" id="ARBA00022598"/>
    </source>
</evidence>
<dbReference type="Pfam" id="PF10585">
    <property type="entry name" value="UBA_E1_SCCH"/>
    <property type="match status" value="1"/>
</dbReference>
<dbReference type="HOGENOM" id="CLU_002556_0_0_1"/>
<reference evidence="8" key="1">
    <citation type="journal article" date="2013" name="Nature">
        <title>Pan genome of the phytoplankton Emiliania underpins its global distribution.</title>
        <authorList>
            <person name="Read B.A."/>
            <person name="Kegel J."/>
            <person name="Klute M.J."/>
            <person name="Kuo A."/>
            <person name="Lefebvre S.C."/>
            <person name="Maumus F."/>
            <person name="Mayer C."/>
            <person name="Miller J."/>
            <person name="Monier A."/>
            <person name="Salamov A."/>
            <person name="Young J."/>
            <person name="Aguilar M."/>
            <person name="Claverie J.M."/>
            <person name="Frickenhaus S."/>
            <person name="Gonzalez K."/>
            <person name="Herman E.K."/>
            <person name="Lin Y.C."/>
            <person name="Napier J."/>
            <person name="Ogata H."/>
            <person name="Sarno A.F."/>
            <person name="Shmutz J."/>
            <person name="Schroeder D."/>
            <person name="de Vargas C."/>
            <person name="Verret F."/>
            <person name="von Dassow P."/>
            <person name="Valentin K."/>
            <person name="Van de Peer Y."/>
            <person name="Wheeler G."/>
            <person name="Dacks J.B."/>
            <person name="Delwiche C.F."/>
            <person name="Dyhrman S.T."/>
            <person name="Glockner G."/>
            <person name="John U."/>
            <person name="Richards T."/>
            <person name="Worden A.Z."/>
            <person name="Zhang X."/>
            <person name="Grigoriev I.V."/>
            <person name="Allen A.E."/>
            <person name="Bidle K."/>
            <person name="Borodovsky M."/>
            <person name="Bowler C."/>
            <person name="Brownlee C."/>
            <person name="Cock J.M."/>
            <person name="Elias M."/>
            <person name="Gladyshev V.N."/>
            <person name="Groth M."/>
            <person name="Guda C."/>
            <person name="Hadaegh A."/>
            <person name="Iglesias-Rodriguez M.D."/>
            <person name="Jenkins J."/>
            <person name="Jones B.M."/>
            <person name="Lawson T."/>
            <person name="Leese F."/>
            <person name="Lindquist E."/>
            <person name="Lobanov A."/>
            <person name="Lomsadze A."/>
            <person name="Malik S.B."/>
            <person name="Marsh M.E."/>
            <person name="Mackinder L."/>
            <person name="Mock T."/>
            <person name="Mueller-Roeber B."/>
            <person name="Pagarete A."/>
            <person name="Parker M."/>
            <person name="Probert I."/>
            <person name="Quesneville H."/>
            <person name="Raines C."/>
            <person name="Rensing S.A."/>
            <person name="Riano-Pachon D.M."/>
            <person name="Richier S."/>
            <person name="Rokitta S."/>
            <person name="Shiraiwa Y."/>
            <person name="Soanes D.M."/>
            <person name="van der Giezen M."/>
            <person name="Wahlund T.M."/>
            <person name="Williams B."/>
            <person name="Wilson W."/>
            <person name="Wolfe G."/>
            <person name="Wurch L.L."/>
        </authorList>
    </citation>
    <scope>NUCLEOTIDE SEQUENCE</scope>
</reference>
<dbReference type="PANTHER" id="PTHR10953:SF4">
    <property type="entry name" value="UBIQUITIN-ACTIVATING ENZYME E1 C-TERMINAL DOMAIN-CONTAINING PROTEIN"/>
    <property type="match status" value="1"/>
</dbReference>
<dbReference type="AlphaFoldDB" id="A0A0D3L1Q2"/>
<dbReference type="Proteomes" id="UP000013827">
    <property type="component" value="Unassembled WGS sequence"/>
</dbReference>
<feature type="region of interest" description="Disordered" evidence="4">
    <location>
        <begin position="1031"/>
        <end position="1055"/>
    </location>
</feature>
<dbReference type="PROSITE" id="PS00018">
    <property type="entry name" value="EF_HAND_1"/>
    <property type="match status" value="1"/>
</dbReference>
<dbReference type="SUPFAM" id="SSF69572">
    <property type="entry name" value="Activating enzymes of the ubiquitin-like proteins"/>
    <property type="match status" value="2"/>
</dbReference>
<dbReference type="InterPro" id="IPR035985">
    <property type="entry name" value="Ubiquitin-activating_enz"/>
</dbReference>
<evidence type="ECO:0000259" key="5">
    <source>
        <dbReference type="Pfam" id="PF00899"/>
    </source>
</evidence>
<evidence type="ECO:0000313" key="8">
    <source>
        <dbReference type="Proteomes" id="UP000013827"/>
    </source>
</evidence>
<dbReference type="UniPathway" id="UPA00143"/>
<feature type="compositionally biased region" description="Pro residues" evidence="4">
    <location>
        <begin position="633"/>
        <end position="655"/>
    </location>
</feature>
<dbReference type="Pfam" id="PF00899">
    <property type="entry name" value="ThiF"/>
    <property type="match status" value="2"/>
</dbReference>
<organism evidence="7 8">
    <name type="scientific">Emiliania huxleyi (strain CCMP1516)</name>
    <dbReference type="NCBI Taxonomy" id="280463"/>
    <lineage>
        <taxon>Eukaryota</taxon>
        <taxon>Haptista</taxon>
        <taxon>Haptophyta</taxon>
        <taxon>Prymnesiophyceae</taxon>
        <taxon>Isochrysidales</taxon>
        <taxon>Noelaerhabdaceae</taxon>
        <taxon>Emiliania</taxon>
    </lineage>
</organism>
<dbReference type="KEGG" id="ehx:EMIHUDRAFT_425780"/>
<feature type="compositionally biased region" description="Basic and acidic residues" evidence="4">
    <location>
        <begin position="1041"/>
        <end position="1055"/>
    </location>
</feature>
<dbReference type="InterPro" id="IPR042449">
    <property type="entry name" value="Ub-E1_IAD_1"/>
</dbReference>
<keyword evidence="8" id="KW-1185">Reference proteome</keyword>
<dbReference type="Gene3D" id="3.40.50.12550">
    <property type="entry name" value="Ubiquitin-activating enzyme E1, inactive adenylation domain, subdomain 2"/>
    <property type="match status" value="1"/>
</dbReference>
<sequence>MSDVPAIDEDLQSRQMAVYGREAMQNLKRANVLISGLNGLGAEVAKNVILANVNSVTLHDACAAAPADLGSHFYLSAADVGRNRAEACVQLMQELNPSVRVAALSGTFPTQRLAEWNVVVAIDMAEADAVKLDALCRAASPPIAFLRADVRGLCGSVFVDLGPEFVCVDPTGEAVKSAIVERVDVAGTSASGETKLTIQCVDDEPLDLDDGDHISFSEVCGMTGLNGAGALPVSDVSKGKKRFSVTVPAAQQLGGEYTRGGIVTESRQPKRLSFRPLSDFLALPGELAEADDPAANVCYGRSGLLHLAFRALDAYRAAHGGALPPPADDAAAEELLGLARGINDTAPADAKVKQLDDPSRSGVVRLLSRGACAVLSPMAAIFGGVVGQEVIKAATGKFHPIVQGFYLDALECAPESLPPGEVSAEALHAAGRYAAQAAVFGRSFVGKLRELNVFLVGSGALGCEFLKGFAMLGVACGDGGKLAVTDDDIIEKSNLSRQFLFRNHNVGQSKSLSACSRRPCAQAVTRMNPELHARALQDRVAPETEGVFDAPFWRSLDVVVNALDNARLYVDGRCVLFTKPLLESGTLGAKCNTQVVLPHRTENYGASRDPPEKQAPLATAALPTTPLAAATAPPHPSPPPSPPPPSPPPSPPPPDVRVTCGAPGGCIDVLVAERATTFAQCVGWARRRFETYFHNRIAQLLFNFPPDAITSQGVPFWSPPKRLPRPLAFDLGDPLHMQFVLAAARLRAHLFGLAPPSPDAWGESEVRALLATPDAAVPPFTPAMDASIETDNKEEDERRKAKAAAEAIPDEQKIAAATAELAAARGSLPAGFKVDDDTNFHMDFISAFGNLRARNYAIDEIDKFQAKLKAGRIIPAIATATAMATGFVLLELYKEVAGKPLDRRRNLFANLALPGPLLSLSEPMACAKIKSGQRWDPDMYMDVDEVAYPEGHSLWDQIPVPGAASMTLEALRSWFTTHHQLVLTELTLMHGAHARARALPVGALTPGTPPRVRLKVGERLLEQPLDWRRRRQPRDAAAAADRLKDGRRHEQDGLL</sequence>
<dbReference type="InterPro" id="IPR045886">
    <property type="entry name" value="ThiF/MoeB/HesA"/>
</dbReference>
<proteinExistence type="inferred from homology"/>
<dbReference type="EnsemblProtists" id="EOD41937">
    <property type="protein sequence ID" value="EOD41937"/>
    <property type="gene ID" value="EMIHUDRAFT_425780"/>
</dbReference>
<dbReference type="InterPro" id="IPR042063">
    <property type="entry name" value="Ubi_acti_E1_SCCH"/>
</dbReference>
<dbReference type="InterPro" id="IPR042302">
    <property type="entry name" value="E1_FCCH_sf"/>
</dbReference>
<dbReference type="GO" id="GO:0016925">
    <property type="term" value="P:protein sumoylation"/>
    <property type="evidence" value="ECO:0007669"/>
    <property type="project" value="TreeGrafter"/>
</dbReference>
<evidence type="ECO:0008006" key="9">
    <source>
        <dbReference type="Google" id="ProtNLM"/>
    </source>
</evidence>
<feature type="region of interest" description="Disordered" evidence="4">
    <location>
        <begin position="627"/>
        <end position="657"/>
    </location>
</feature>